<sequence length="137" mass="14543">MKSDVVYRASPAALSDVRGIGVVQAGASDEVGYDDGVVVTNTLVMDVGSARVEEAVDKAASLLQQRGWVTAGKKQPWTVFVESARRGAHLALSSFSADRLARHQGMLESLDMKFATTESAVIIEANVYPEDSSVVTA</sequence>
<accession>A0A4R4MTM3</accession>
<dbReference type="EMBL" id="SMJZ01000227">
    <property type="protein sequence ID" value="TDB99387.1"/>
    <property type="molecule type" value="Genomic_DNA"/>
</dbReference>
<protein>
    <submittedName>
        <fullName evidence="1">Uncharacterized protein</fullName>
    </submittedName>
</protein>
<name>A0A4R4MTM3_9ACTN</name>
<reference evidence="1 2" key="1">
    <citation type="submission" date="2019-02" db="EMBL/GenBank/DDBJ databases">
        <title>Draft genome sequences of novel Actinobacteria.</title>
        <authorList>
            <person name="Sahin N."/>
            <person name="Ay H."/>
            <person name="Saygin H."/>
        </authorList>
    </citation>
    <scope>NUCLEOTIDE SEQUENCE [LARGE SCALE GENOMIC DNA]</scope>
    <source>
        <strain evidence="1 2">KC201</strain>
    </source>
</reference>
<dbReference type="RefSeq" id="WP_132340104.1">
    <property type="nucleotide sequence ID" value="NZ_SMJZ01000227.1"/>
</dbReference>
<dbReference type="Proteomes" id="UP000295157">
    <property type="component" value="Unassembled WGS sequence"/>
</dbReference>
<gene>
    <name evidence="1" type="ORF">E1267_37750</name>
</gene>
<dbReference type="AlphaFoldDB" id="A0A4R4MTM3"/>
<evidence type="ECO:0000313" key="2">
    <source>
        <dbReference type="Proteomes" id="UP000295157"/>
    </source>
</evidence>
<organism evidence="1 2">
    <name type="scientific">Nonomuraea longispora</name>
    <dbReference type="NCBI Taxonomy" id="1848320"/>
    <lineage>
        <taxon>Bacteria</taxon>
        <taxon>Bacillati</taxon>
        <taxon>Actinomycetota</taxon>
        <taxon>Actinomycetes</taxon>
        <taxon>Streptosporangiales</taxon>
        <taxon>Streptosporangiaceae</taxon>
        <taxon>Nonomuraea</taxon>
    </lineage>
</organism>
<proteinExistence type="predicted"/>
<evidence type="ECO:0000313" key="1">
    <source>
        <dbReference type="EMBL" id="TDB99387.1"/>
    </source>
</evidence>
<keyword evidence="2" id="KW-1185">Reference proteome</keyword>
<comment type="caution">
    <text evidence="1">The sequence shown here is derived from an EMBL/GenBank/DDBJ whole genome shotgun (WGS) entry which is preliminary data.</text>
</comment>